<dbReference type="EMBL" id="BMJY01000005">
    <property type="protein sequence ID" value="GGH42114.1"/>
    <property type="molecule type" value="Genomic_DNA"/>
</dbReference>
<sequence>MTPTITAPLRAASAGAAEPIRSVLSNGWSVIYDPFPVPRPAEAPRPRGILNPTLTRLPCRIHDKRIGAAIPQLNVRGSRAWGVAVRRRSTPSSPAN</sequence>
<evidence type="ECO:0000313" key="2">
    <source>
        <dbReference type="Proteomes" id="UP000657592"/>
    </source>
</evidence>
<gene>
    <name evidence="1" type="ORF">GCM10010921_15130</name>
</gene>
<keyword evidence="2" id="KW-1185">Reference proteome</keyword>
<dbReference type="AlphaFoldDB" id="A0A917MNM2"/>
<reference evidence="1" key="1">
    <citation type="journal article" date="2014" name="Int. J. Syst. Evol. Microbiol.">
        <title>Complete genome sequence of Corynebacterium casei LMG S-19264T (=DSM 44701T), isolated from a smear-ripened cheese.</title>
        <authorList>
            <consortium name="US DOE Joint Genome Institute (JGI-PGF)"/>
            <person name="Walter F."/>
            <person name="Albersmeier A."/>
            <person name="Kalinowski J."/>
            <person name="Ruckert C."/>
        </authorList>
    </citation>
    <scope>NUCLEOTIDE SEQUENCE</scope>
    <source>
        <strain evidence="1">CGMCC 1.15794</strain>
    </source>
</reference>
<evidence type="ECO:0000313" key="1">
    <source>
        <dbReference type="EMBL" id="GGH42114.1"/>
    </source>
</evidence>
<reference evidence="1" key="2">
    <citation type="submission" date="2020-09" db="EMBL/GenBank/DDBJ databases">
        <authorList>
            <person name="Sun Q."/>
            <person name="Zhou Y."/>
        </authorList>
    </citation>
    <scope>NUCLEOTIDE SEQUENCE</scope>
    <source>
        <strain evidence="1">CGMCC 1.15794</strain>
    </source>
</reference>
<dbReference type="Proteomes" id="UP000657592">
    <property type="component" value="Unassembled WGS sequence"/>
</dbReference>
<accession>A0A917MNM2</accession>
<comment type="caution">
    <text evidence="1">The sequence shown here is derived from an EMBL/GenBank/DDBJ whole genome shotgun (WGS) entry which is preliminary data.</text>
</comment>
<organism evidence="1 2">
    <name type="scientific">Microbacterium album</name>
    <dbReference type="NCBI Taxonomy" id="2053191"/>
    <lineage>
        <taxon>Bacteria</taxon>
        <taxon>Bacillati</taxon>
        <taxon>Actinomycetota</taxon>
        <taxon>Actinomycetes</taxon>
        <taxon>Micrococcales</taxon>
        <taxon>Microbacteriaceae</taxon>
        <taxon>Microbacterium</taxon>
    </lineage>
</organism>
<proteinExistence type="predicted"/>
<protein>
    <submittedName>
        <fullName evidence="1">Uncharacterized protein</fullName>
    </submittedName>
</protein>
<name>A0A917MNM2_9MICO</name>